<reference evidence="2 3" key="1">
    <citation type="submission" date="2020-08" db="EMBL/GenBank/DDBJ databases">
        <title>A Genomic Blueprint of the Chicken Gut Microbiome.</title>
        <authorList>
            <person name="Gilroy R."/>
            <person name="Ravi A."/>
            <person name="Getino M."/>
            <person name="Pursley I."/>
            <person name="Horton D.L."/>
            <person name="Alikhan N.-F."/>
            <person name="Baker D."/>
            <person name="Gharbi K."/>
            <person name="Hall N."/>
            <person name="Watson M."/>
            <person name="Adriaenssens E.M."/>
            <person name="Foster-Nyarko E."/>
            <person name="Jarju S."/>
            <person name="Secka A."/>
            <person name="Antonio M."/>
            <person name="Oren A."/>
            <person name="Chaudhuri R."/>
            <person name="La Ragione R.M."/>
            <person name="Hildebrand F."/>
            <person name="Pallen M.J."/>
        </authorList>
    </citation>
    <scope>NUCLEOTIDE SEQUENCE [LARGE SCALE GENOMIC DNA]</scope>
    <source>
        <strain evidence="2 3">Sa1BUA8</strain>
    </source>
</reference>
<keyword evidence="1" id="KW-0812">Transmembrane</keyword>
<name>A0A9D5Z0M4_9CELL</name>
<evidence type="ECO:0000313" key="2">
    <source>
        <dbReference type="EMBL" id="MBE7702355.1"/>
    </source>
</evidence>
<evidence type="ECO:0000256" key="1">
    <source>
        <dbReference type="SAM" id="Phobius"/>
    </source>
</evidence>
<feature type="transmembrane region" description="Helical" evidence="1">
    <location>
        <begin position="51"/>
        <end position="72"/>
    </location>
</feature>
<feature type="transmembrane region" description="Helical" evidence="1">
    <location>
        <begin position="20"/>
        <end position="39"/>
    </location>
</feature>
<evidence type="ECO:0000313" key="3">
    <source>
        <dbReference type="Proteomes" id="UP000822993"/>
    </source>
</evidence>
<sequence>MVPVVEYPEFPSGYETTPLGWVFFGAGILGVFVWVYAVFAARSWGRRGGGLLVAPLVVGLVLLVGGLGGAWITEQVVKARLERTNDALWDEYKAFEEGVLDDLEDAYGVVLRTSQAFPFRGSQIGMTATFPDGRDEECVLTAGEEFLVLDCPSELPRDPARSAS</sequence>
<proteinExistence type="predicted"/>
<keyword evidence="1" id="KW-0472">Membrane</keyword>
<dbReference type="RefSeq" id="WP_193721542.1">
    <property type="nucleotide sequence ID" value="NZ_JACSPN010000044.1"/>
</dbReference>
<organism evidence="2 3">
    <name type="scientific">Oerskovia douganii</name>
    <dbReference type="NCBI Taxonomy" id="2762210"/>
    <lineage>
        <taxon>Bacteria</taxon>
        <taxon>Bacillati</taxon>
        <taxon>Actinomycetota</taxon>
        <taxon>Actinomycetes</taxon>
        <taxon>Micrococcales</taxon>
        <taxon>Cellulomonadaceae</taxon>
        <taxon>Oerskovia</taxon>
    </lineage>
</organism>
<keyword evidence="1" id="KW-1133">Transmembrane helix</keyword>
<dbReference type="Proteomes" id="UP000822993">
    <property type="component" value="Unassembled WGS sequence"/>
</dbReference>
<dbReference type="AlphaFoldDB" id="A0A9D5Z0M4"/>
<protein>
    <submittedName>
        <fullName evidence="2">Uncharacterized protein</fullName>
    </submittedName>
</protein>
<dbReference type="EMBL" id="JACSPN010000044">
    <property type="protein sequence ID" value="MBE7702355.1"/>
    <property type="molecule type" value="Genomic_DNA"/>
</dbReference>
<keyword evidence="3" id="KW-1185">Reference proteome</keyword>
<accession>A0A9D5Z0M4</accession>
<comment type="caution">
    <text evidence="2">The sequence shown here is derived from an EMBL/GenBank/DDBJ whole genome shotgun (WGS) entry which is preliminary data.</text>
</comment>
<gene>
    <name evidence="2" type="ORF">H9623_18850</name>
</gene>